<dbReference type="SUPFAM" id="SSF50346">
    <property type="entry name" value="PRC-barrel domain"/>
    <property type="match status" value="1"/>
</dbReference>
<evidence type="ECO:0000313" key="4">
    <source>
        <dbReference type="Proteomes" id="UP000092839"/>
    </source>
</evidence>
<dbReference type="InterPro" id="IPR027275">
    <property type="entry name" value="PRC-brl_dom"/>
</dbReference>
<dbReference type="AlphaFoldDB" id="A0A1B1UC49"/>
<dbReference type="Gene3D" id="2.30.30.240">
    <property type="entry name" value="PRC-barrel domain"/>
    <property type="match status" value="1"/>
</dbReference>
<evidence type="ECO:0000259" key="2">
    <source>
        <dbReference type="Pfam" id="PF05239"/>
    </source>
</evidence>
<evidence type="ECO:0000256" key="1">
    <source>
        <dbReference type="SAM" id="MobiDB-lite"/>
    </source>
</evidence>
<accession>A0A1B1UC49</accession>
<dbReference type="STRING" id="1274631.LMTR13_09300"/>
<dbReference type="InterPro" id="IPR011033">
    <property type="entry name" value="PRC_barrel-like_sf"/>
</dbReference>
<feature type="region of interest" description="Disordered" evidence="1">
    <location>
        <begin position="154"/>
        <end position="174"/>
    </location>
</feature>
<dbReference type="Proteomes" id="UP000092839">
    <property type="component" value="Chromosome"/>
</dbReference>
<dbReference type="Pfam" id="PF05239">
    <property type="entry name" value="PRC"/>
    <property type="match status" value="1"/>
</dbReference>
<evidence type="ECO:0000313" key="3">
    <source>
        <dbReference type="EMBL" id="ANW00335.1"/>
    </source>
</evidence>
<proteinExistence type="predicted"/>
<reference evidence="3 4" key="1">
    <citation type="submission" date="2016-07" db="EMBL/GenBank/DDBJ databases">
        <title>Complete genome sequence of Bradyrhizobium icense LMTR 13T, a potential inoculant strain isolated from lima bean (Phaseolus lunatus) in Peru.</title>
        <authorList>
            <person name="Ormeno-Orrillo E."/>
            <person name="Duran D."/>
            <person name="Rogel M.A."/>
            <person name="Rey L."/>
            <person name="Imperial J."/>
            <person name="Ruiz-Argueso T."/>
            <person name="Martinez-Romero E."/>
        </authorList>
    </citation>
    <scope>NUCLEOTIDE SEQUENCE [LARGE SCALE GENOMIC DNA]</scope>
    <source>
        <strain evidence="3 4">LMTR 13</strain>
    </source>
</reference>
<name>A0A1B1UC49_9BRAD</name>
<dbReference type="KEGG" id="bic:LMTR13_09300"/>
<dbReference type="EMBL" id="CP016428">
    <property type="protein sequence ID" value="ANW00335.1"/>
    <property type="molecule type" value="Genomic_DNA"/>
</dbReference>
<protein>
    <recommendedName>
        <fullName evidence="2">PRC-barrel domain-containing protein</fullName>
    </recommendedName>
</protein>
<dbReference type="PANTHER" id="PTHR36505:SF1">
    <property type="entry name" value="BLR1072 PROTEIN"/>
    <property type="match status" value="1"/>
</dbReference>
<organism evidence="3 4">
    <name type="scientific">Bradyrhizobium icense</name>
    <dbReference type="NCBI Taxonomy" id="1274631"/>
    <lineage>
        <taxon>Bacteria</taxon>
        <taxon>Pseudomonadati</taxon>
        <taxon>Pseudomonadota</taxon>
        <taxon>Alphaproteobacteria</taxon>
        <taxon>Hyphomicrobiales</taxon>
        <taxon>Nitrobacteraceae</taxon>
        <taxon>Bradyrhizobium</taxon>
    </lineage>
</organism>
<keyword evidence="4" id="KW-1185">Reference proteome</keyword>
<sequence>MIAITIIVTVAILTAPSYARSPMKNWYAAAAGTDGAPSSALEGPTSFVPPGTLRFRAYVPGTTDLRISDVVGLEVYNLRNEKIGLIVDVMLGSSQIVKGFVINVGGFLGMGNHNIAVTSRSILLLRRGGKLDRALVDVTRETLRKSEPFEFPAAEGSRRAVSDTPPGTRQALDF</sequence>
<feature type="domain" description="PRC-barrel" evidence="2">
    <location>
        <begin position="65"/>
        <end position="120"/>
    </location>
</feature>
<gene>
    <name evidence="3" type="ORF">LMTR13_09300</name>
</gene>
<dbReference type="PANTHER" id="PTHR36505">
    <property type="entry name" value="BLR1072 PROTEIN"/>
    <property type="match status" value="1"/>
</dbReference>